<dbReference type="PROSITE" id="PS00028">
    <property type="entry name" value="ZINC_FINGER_C2H2_1"/>
    <property type="match status" value="1"/>
</dbReference>
<feature type="compositionally biased region" description="Polar residues" evidence="2">
    <location>
        <begin position="243"/>
        <end position="266"/>
    </location>
</feature>
<dbReference type="GeneID" id="71997113"/>
<feature type="region of interest" description="Disordered" evidence="2">
    <location>
        <begin position="204"/>
        <end position="306"/>
    </location>
</feature>
<sequence>MDSKLHPKCCQCRVGFEDPVRFDEHLWTFHPEGGCKNCQVHCRTTAHLQQHYDDSPFHPVCEHCGSGFVDTTVLSKHVDCVHLNDGAAYFQQGRPIGLKDDSLRTQSPPSPSDLSSLLGHRSDSLGSDDSTILMLPPCACERNSLHEFVDRPSDPVGSPSRPQSWRNTLTPVTEASSTASRAPSPCPSEWSDYTTEPAVVAATPSVSASMAPSSPQRRQSPSRRTSLFGDASPSEADHRGARTPTTSRASLRSKSSAIPQFPSSMQAVEPVMSGPPPRKAVKARRAQQVRENDRVDVSSARRRVFC</sequence>
<evidence type="ECO:0000313" key="5">
    <source>
        <dbReference type="Proteomes" id="UP000814176"/>
    </source>
</evidence>
<feature type="compositionally biased region" description="Polar residues" evidence="2">
    <location>
        <begin position="160"/>
        <end position="181"/>
    </location>
</feature>
<evidence type="ECO:0000313" key="4">
    <source>
        <dbReference type="EMBL" id="KAH9835433.1"/>
    </source>
</evidence>
<comment type="caution">
    <text evidence="4">The sequence shown here is derived from an EMBL/GenBank/DDBJ whole genome shotgun (WGS) entry which is preliminary data.</text>
</comment>
<dbReference type="Proteomes" id="UP000814176">
    <property type="component" value="Unassembled WGS sequence"/>
</dbReference>
<keyword evidence="1" id="KW-0862">Zinc</keyword>
<feature type="region of interest" description="Disordered" evidence="2">
    <location>
        <begin position="99"/>
        <end position="123"/>
    </location>
</feature>
<keyword evidence="1" id="KW-0863">Zinc-finger</keyword>
<gene>
    <name evidence="4" type="ORF">C8Q71DRAFT_119703</name>
</gene>
<accession>A0ABQ8KCV8</accession>
<keyword evidence="5" id="KW-1185">Reference proteome</keyword>
<organism evidence="4 5">
    <name type="scientific">Rhodofomes roseus</name>
    <dbReference type="NCBI Taxonomy" id="34475"/>
    <lineage>
        <taxon>Eukaryota</taxon>
        <taxon>Fungi</taxon>
        <taxon>Dikarya</taxon>
        <taxon>Basidiomycota</taxon>
        <taxon>Agaricomycotina</taxon>
        <taxon>Agaricomycetes</taxon>
        <taxon>Polyporales</taxon>
        <taxon>Rhodofomes</taxon>
    </lineage>
</organism>
<evidence type="ECO:0000259" key="3">
    <source>
        <dbReference type="PROSITE" id="PS50157"/>
    </source>
</evidence>
<evidence type="ECO:0000256" key="2">
    <source>
        <dbReference type="SAM" id="MobiDB-lite"/>
    </source>
</evidence>
<feature type="region of interest" description="Disordered" evidence="2">
    <location>
        <begin position="149"/>
        <end position="192"/>
    </location>
</feature>
<keyword evidence="1" id="KW-0479">Metal-binding</keyword>
<dbReference type="InterPro" id="IPR013087">
    <property type="entry name" value="Znf_C2H2_type"/>
</dbReference>
<dbReference type="RefSeq" id="XP_047777866.1">
    <property type="nucleotide sequence ID" value="XM_047916381.1"/>
</dbReference>
<feature type="compositionally biased region" description="Low complexity" evidence="2">
    <location>
        <begin position="204"/>
        <end position="224"/>
    </location>
</feature>
<feature type="domain" description="C2H2-type" evidence="3">
    <location>
        <begin position="59"/>
        <end position="87"/>
    </location>
</feature>
<reference evidence="4 5" key="1">
    <citation type="journal article" date="2021" name="Environ. Microbiol.">
        <title>Gene family expansions and transcriptome signatures uncover fungal adaptations to wood decay.</title>
        <authorList>
            <person name="Hage H."/>
            <person name="Miyauchi S."/>
            <person name="Viragh M."/>
            <person name="Drula E."/>
            <person name="Min B."/>
            <person name="Chaduli D."/>
            <person name="Navarro D."/>
            <person name="Favel A."/>
            <person name="Norest M."/>
            <person name="Lesage-Meessen L."/>
            <person name="Balint B."/>
            <person name="Merenyi Z."/>
            <person name="de Eugenio L."/>
            <person name="Morin E."/>
            <person name="Martinez A.T."/>
            <person name="Baldrian P."/>
            <person name="Stursova M."/>
            <person name="Martinez M.J."/>
            <person name="Novotny C."/>
            <person name="Magnuson J.K."/>
            <person name="Spatafora J.W."/>
            <person name="Maurice S."/>
            <person name="Pangilinan J."/>
            <person name="Andreopoulos W."/>
            <person name="LaButti K."/>
            <person name="Hundley H."/>
            <person name="Na H."/>
            <person name="Kuo A."/>
            <person name="Barry K."/>
            <person name="Lipzen A."/>
            <person name="Henrissat B."/>
            <person name="Riley R."/>
            <person name="Ahrendt S."/>
            <person name="Nagy L.G."/>
            <person name="Grigoriev I.V."/>
            <person name="Martin F."/>
            <person name="Rosso M.N."/>
        </authorList>
    </citation>
    <scope>NUCLEOTIDE SEQUENCE [LARGE SCALE GENOMIC DNA]</scope>
    <source>
        <strain evidence="4 5">CIRM-BRFM 1785</strain>
    </source>
</reference>
<dbReference type="PROSITE" id="PS50157">
    <property type="entry name" value="ZINC_FINGER_C2H2_2"/>
    <property type="match status" value="1"/>
</dbReference>
<proteinExistence type="predicted"/>
<name>A0ABQ8KCV8_9APHY</name>
<protein>
    <recommendedName>
        <fullName evidence="3">C2H2-type domain-containing protein</fullName>
    </recommendedName>
</protein>
<evidence type="ECO:0000256" key="1">
    <source>
        <dbReference type="PROSITE-ProRule" id="PRU00042"/>
    </source>
</evidence>
<dbReference type="EMBL" id="JADCUA010000013">
    <property type="protein sequence ID" value="KAH9835433.1"/>
    <property type="molecule type" value="Genomic_DNA"/>
</dbReference>